<dbReference type="Proteomes" id="UP000254329">
    <property type="component" value="Unassembled WGS sequence"/>
</dbReference>
<sequence>MANIYLVRTDEKVIKKGYVGLGWGKVDFSQFQNIRDLLHRIKEQYPNGIGKSKNKIKYFFSLKAGDIVVIPLVKSVAIGIVEGKKNFDVSFGYKATNLVSVSFFRDKNTDKLIKVPRAKLTDNFQRYLKFRGSICNLKEFEAEIQNLINDISNGDVYTYDTYLIREEEKLEERFKKDLLQKIVSGKSYLSPDKFEMLIIELLKLEGYTAIRKAKNQSSDISDIDIKAYGRDIFSNNLFIQAKLHEGETDSRGVKQLLEYQCSDDEVEMNYKKCLVTTAILSEAAALLAEDNNILVIEGIQLVDWIYKHVANLSMATKSSLGILHVPVIV</sequence>
<feature type="domain" description="Restriction endonuclease type IV Mrr" evidence="1">
    <location>
        <begin position="189"/>
        <end position="305"/>
    </location>
</feature>
<dbReference type="InterPro" id="IPR011335">
    <property type="entry name" value="Restrct_endonuc-II-like"/>
</dbReference>
<dbReference type="InterPro" id="IPR011856">
    <property type="entry name" value="tRNA_endonuc-like_dom_sf"/>
</dbReference>
<dbReference type="STRING" id="733.B0186_08000"/>
<reference evidence="2 3" key="1">
    <citation type="submission" date="2018-06" db="EMBL/GenBank/DDBJ databases">
        <authorList>
            <consortium name="Pathogen Informatics"/>
            <person name="Doyle S."/>
        </authorList>
    </citation>
    <scope>NUCLEOTIDE SEQUENCE [LARGE SCALE GENOMIC DNA]</scope>
    <source>
        <strain evidence="2 3">NCTC1659</strain>
    </source>
</reference>
<proteinExistence type="predicted"/>
<dbReference type="SUPFAM" id="SSF52980">
    <property type="entry name" value="Restriction endonuclease-like"/>
    <property type="match status" value="1"/>
</dbReference>
<dbReference type="AlphaFoldDB" id="A0A1V4B037"/>
<gene>
    <name evidence="2" type="ORF">NCTC1659_02283</name>
</gene>
<accession>A0A1V4B037</accession>
<dbReference type="InterPro" id="IPR007560">
    <property type="entry name" value="Restrct_endonuc_IV_Mrr"/>
</dbReference>
<evidence type="ECO:0000313" key="2">
    <source>
        <dbReference type="EMBL" id="STO60979.1"/>
    </source>
</evidence>
<dbReference type="GO" id="GO:0009307">
    <property type="term" value="P:DNA restriction-modification system"/>
    <property type="evidence" value="ECO:0007669"/>
    <property type="project" value="InterPro"/>
</dbReference>
<dbReference type="Pfam" id="PF04471">
    <property type="entry name" value="Mrr_cat"/>
    <property type="match status" value="1"/>
</dbReference>
<dbReference type="EMBL" id="UGHF01000001">
    <property type="protein sequence ID" value="STO60979.1"/>
    <property type="molecule type" value="Genomic_DNA"/>
</dbReference>
<keyword evidence="3" id="KW-1185">Reference proteome</keyword>
<dbReference type="RefSeq" id="WP_211272433.1">
    <property type="nucleotide sequence ID" value="NZ_MUXZ01000022.1"/>
</dbReference>
<organism evidence="2 3">
    <name type="scientific">Canicola haemoglobinophilus</name>
    <dbReference type="NCBI Taxonomy" id="733"/>
    <lineage>
        <taxon>Bacteria</taxon>
        <taxon>Pseudomonadati</taxon>
        <taxon>Pseudomonadota</taxon>
        <taxon>Gammaproteobacteria</taxon>
        <taxon>Pasteurellales</taxon>
        <taxon>Pasteurellaceae</taxon>
        <taxon>Canicola</taxon>
    </lineage>
</organism>
<name>A0A1V4B037_9PAST</name>
<dbReference type="Gene3D" id="3.40.1350.10">
    <property type="match status" value="1"/>
</dbReference>
<evidence type="ECO:0000313" key="3">
    <source>
        <dbReference type="Proteomes" id="UP000254329"/>
    </source>
</evidence>
<dbReference type="GO" id="GO:0004519">
    <property type="term" value="F:endonuclease activity"/>
    <property type="evidence" value="ECO:0007669"/>
    <property type="project" value="InterPro"/>
</dbReference>
<evidence type="ECO:0000259" key="1">
    <source>
        <dbReference type="Pfam" id="PF04471"/>
    </source>
</evidence>
<dbReference type="GO" id="GO:0003677">
    <property type="term" value="F:DNA binding"/>
    <property type="evidence" value="ECO:0007669"/>
    <property type="project" value="InterPro"/>
</dbReference>
<protein>
    <recommendedName>
        <fullName evidence="1">Restriction endonuclease type IV Mrr domain-containing protein</fullName>
    </recommendedName>
</protein>